<evidence type="ECO:0000313" key="2">
    <source>
        <dbReference type="EMBL" id="OJA15029.1"/>
    </source>
</evidence>
<evidence type="ECO:0000313" key="3">
    <source>
        <dbReference type="Proteomes" id="UP000183567"/>
    </source>
</evidence>
<accession>A0A1J8Q1U0</accession>
<dbReference type="STRING" id="180088.A0A1J8Q1U0"/>
<gene>
    <name evidence="2" type="ORF">AZE42_05248</name>
</gene>
<dbReference type="AlphaFoldDB" id="A0A1J8Q1U0"/>
<feature type="compositionally biased region" description="Low complexity" evidence="1">
    <location>
        <begin position="52"/>
        <end position="77"/>
    </location>
</feature>
<protein>
    <submittedName>
        <fullName evidence="2">Uncharacterized protein</fullName>
    </submittedName>
</protein>
<dbReference type="OrthoDB" id="3191896at2759"/>
<feature type="region of interest" description="Disordered" evidence="1">
    <location>
        <begin position="1"/>
        <end position="77"/>
    </location>
</feature>
<evidence type="ECO:0000256" key="1">
    <source>
        <dbReference type="SAM" id="MobiDB-lite"/>
    </source>
</evidence>
<proteinExistence type="predicted"/>
<dbReference type="Proteomes" id="UP000183567">
    <property type="component" value="Unassembled WGS sequence"/>
</dbReference>
<comment type="caution">
    <text evidence="2">The sequence shown here is derived from an EMBL/GenBank/DDBJ whole genome shotgun (WGS) entry which is preliminary data.</text>
</comment>
<sequence length="228" mass="25589">MLSSLEPLEERFRQVEEESERRAMQEQDQRADELVDPATSVSKRLHHRKRSSVSVSRFGQPSDSYITSSSTSPTPSTLASVAQKSTFYHSLANPRSMDSFISEGSEDESRHLEDDQHVTQVEQIDGRPPFQKRVDAILPRRMSRSHSHNVLSPSTHMVIDVSVERATVDAAHTHSDSIQTTIHATKPGQLRRASTLNSQTAKSPANGLVERAKLFARKLGRKRKPISR</sequence>
<name>A0A1J8Q1U0_9AGAM</name>
<keyword evidence="3" id="KW-1185">Reference proteome</keyword>
<organism evidence="2 3">
    <name type="scientific">Rhizopogon vesiculosus</name>
    <dbReference type="NCBI Taxonomy" id="180088"/>
    <lineage>
        <taxon>Eukaryota</taxon>
        <taxon>Fungi</taxon>
        <taxon>Dikarya</taxon>
        <taxon>Basidiomycota</taxon>
        <taxon>Agaricomycotina</taxon>
        <taxon>Agaricomycetes</taxon>
        <taxon>Agaricomycetidae</taxon>
        <taxon>Boletales</taxon>
        <taxon>Suillineae</taxon>
        <taxon>Rhizopogonaceae</taxon>
        <taxon>Rhizopogon</taxon>
    </lineage>
</organism>
<dbReference type="EMBL" id="LVVM01003390">
    <property type="protein sequence ID" value="OJA15029.1"/>
    <property type="molecule type" value="Genomic_DNA"/>
</dbReference>
<feature type="compositionally biased region" description="Basic and acidic residues" evidence="1">
    <location>
        <begin position="8"/>
        <end position="33"/>
    </location>
</feature>
<reference evidence="2 3" key="1">
    <citation type="submission" date="2016-03" db="EMBL/GenBank/DDBJ databases">
        <title>Comparative genomics of the ectomycorrhizal sister species Rhizopogon vinicolor and Rhizopogon vesiculosus (Basidiomycota: Boletales) reveals a divergence of the mating type B locus.</title>
        <authorList>
            <person name="Mujic A.B."/>
            <person name="Kuo A."/>
            <person name="Tritt A."/>
            <person name="Lipzen A."/>
            <person name="Chen C."/>
            <person name="Johnson J."/>
            <person name="Sharma A."/>
            <person name="Barry K."/>
            <person name="Grigoriev I.V."/>
            <person name="Spatafora J.W."/>
        </authorList>
    </citation>
    <scope>NUCLEOTIDE SEQUENCE [LARGE SCALE GENOMIC DNA]</scope>
    <source>
        <strain evidence="2 3">AM-OR11-056</strain>
    </source>
</reference>